<keyword evidence="9" id="KW-1185">Reference proteome</keyword>
<keyword evidence="4 6" id="KW-1133">Transmembrane helix</keyword>
<dbReference type="AlphaFoldDB" id="A0A1L3LL39"/>
<keyword evidence="5 6" id="KW-0472">Membrane</keyword>
<gene>
    <name evidence="8" type="ORF">SAMCFNEI73_Ch1520</name>
</gene>
<dbReference type="PANTHER" id="PTHR22911:SF6">
    <property type="entry name" value="SOLUTE CARRIER FAMILY 35 MEMBER G1"/>
    <property type="match status" value="1"/>
</dbReference>
<feature type="transmembrane region" description="Helical" evidence="6">
    <location>
        <begin position="127"/>
        <end position="144"/>
    </location>
</feature>
<dbReference type="STRING" id="194963.SAMCFNEI73_Ch1520"/>
<evidence type="ECO:0000256" key="2">
    <source>
        <dbReference type="ARBA" id="ARBA00009853"/>
    </source>
</evidence>
<comment type="subcellular location">
    <subcellularLocation>
        <location evidence="1">Membrane</location>
        <topology evidence="1">Multi-pass membrane protein</topology>
    </subcellularLocation>
</comment>
<dbReference type="Gene3D" id="1.10.3730.20">
    <property type="match status" value="2"/>
</dbReference>
<feature type="transmembrane region" description="Helical" evidence="6">
    <location>
        <begin position="246"/>
        <end position="267"/>
    </location>
</feature>
<evidence type="ECO:0000256" key="5">
    <source>
        <dbReference type="ARBA" id="ARBA00023136"/>
    </source>
</evidence>
<evidence type="ECO:0000256" key="3">
    <source>
        <dbReference type="ARBA" id="ARBA00022692"/>
    </source>
</evidence>
<feature type="transmembrane region" description="Helical" evidence="6">
    <location>
        <begin position="174"/>
        <end position="195"/>
    </location>
</feature>
<dbReference type="GO" id="GO:0016020">
    <property type="term" value="C:membrane"/>
    <property type="evidence" value="ECO:0007669"/>
    <property type="project" value="UniProtKB-SubCell"/>
</dbReference>
<dbReference type="EMBL" id="CP013107">
    <property type="protein sequence ID" value="APG90822.1"/>
    <property type="molecule type" value="Genomic_DNA"/>
</dbReference>
<feature type="transmembrane region" description="Helical" evidence="6">
    <location>
        <begin position="151"/>
        <end position="168"/>
    </location>
</feature>
<feature type="transmembrane region" description="Helical" evidence="6">
    <location>
        <begin position="69"/>
        <end position="89"/>
    </location>
</feature>
<keyword evidence="3 6" id="KW-0812">Transmembrane</keyword>
<dbReference type="SUPFAM" id="SSF103481">
    <property type="entry name" value="Multidrug resistance efflux transporter EmrE"/>
    <property type="match status" value="2"/>
</dbReference>
<dbReference type="KEGG" id="same:SAMCFNEI73_Ch1520"/>
<organism evidence="8 9">
    <name type="scientific">Sinorhizobium americanum</name>
    <dbReference type="NCBI Taxonomy" id="194963"/>
    <lineage>
        <taxon>Bacteria</taxon>
        <taxon>Pseudomonadati</taxon>
        <taxon>Pseudomonadota</taxon>
        <taxon>Alphaproteobacteria</taxon>
        <taxon>Hyphomicrobiales</taxon>
        <taxon>Rhizobiaceae</taxon>
        <taxon>Sinorhizobium/Ensifer group</taxon>
        <taxon>Sinorhizobium</taxon>
    </lineage>
</organism>
<name>A0A1L3LL39_9HYPH</name>
<accession>A0A1L3LL39</accession>
<evidence type="ECO:0000259" key="7">
    <source>
        <dbReference type="Pfam" id="PF00892"/>
    </source>
</evidence>
<evidence type="ECO:0000256" key="4">
    <source>
        <dbReference type="ARBA" id="ARBA00022989"/>
    </source>
</evidence>
<evidence type="ECO:0000313" key="9">
    <source>
        <dbReference type="Proteomes" id="UP000182306"/>
    </source>
</evidence>
<evidence type="ECO:0000256" key="1">
    <source>
        <dbReference type="ARBA" id="ARBA00004141"/>
    </source>
</evidence>
<dbReference type="InterPro" id="IPR037185">
    <property type="entry name" value="EmrE-like"/>
</dbReference>
<feature type="domain" description="EamA" evidence="7">
    <location>
        <begin position="70"/>
        <end position="168"/>
    </location>
</feature>
<proteinExistence type="inferred from homology"/>
<feature type="transmembrane region" description="Helical" evidence="6">
    <location>
        <begin position="101"/>
        <end position="121"/>
    </location>
</feature>
<feature type="transmembrane region" description="Helical" evidence="6">
    <location>
        <begin position="274"/>
        <end position="294"/>
    </location>
</feature>
<evidence type="ECO:0000256" key="6">
    <source>
        <dbReference type="SAM" id="Phobius"/>
    </source>
</evidence>
<dbReference type="InterPro" id="IPR000620">
    <property type="entry name" value="EamA_dom"/>
</dbReference>
<feature type="transmembrane region" description="Helical" evidence="6">
    <location>
        <begin position="207"/>
        <end position="226"/>
    </location>
</feature>
<comment type="similarity">
    <text evidence="2">Belongs to the drug/metabolite transporter (DMT) superfamily. 10 TMS drug/metabolite exporter (DME) (TC 2.A.7.3) family.</text>
</comment>
<dbReference type="Proteomes" id="UP000182306">
    <property type="component" value="Chromosome"/>
</dbReference>
<evidence type="ECO:0000313" key="8">
    <source>
        <dbReference type="EMBL" id="APG90822.1"/>
    </source>
</evidence>
<reference evidence="8 9" key="1">
    <citation type="submission" date="2015-10" db="EMBL/GenBank/DDBJ databases">
        <title>Genomic differences between typical nodule nitrogen-fixing rhizobial strains and those coming from bean seeds.</title>
        <authorList>
            <person name="Peralta H."/>
            <person name="Aguilar-Vera A."/>
            <person name="Diaz R."/>
            <person name="Mora Y."/>
            <person name="Martinez-Batallar G."/>
            <person name="Salazar E."/>
            <person name="Vargas-Lagunas C."/>
            <person name="Encarnacion S."/>
            <person name="Girard L."/>
            <person name="Mora J."/>
        </authorList>
    </citation>
    <scope>NUCLEOTIDE SEQUENCE [LARGE SCALE GENOMIC DNA]</scope>
    <source>
        <strain evidence="8 9">CFNEI 73</strain>
    </source>
</reference>
<sequence length="327" mass="35856">MKQVRLRPDLRHRIGIARERICANGRRSARRGDARRDDHAVRHAHPALYGRYREVHGGPRGHVAGTGDLYRFFFQLVSVVPLLLAAGGLQAIYPKRLWPNLLRGVLLAAAALLFFVSVKYMPLADAFAIYFVEPFILTCLSALILRERVGWRRWTAIAIGFGGAMIVIQPSFAVFGLTALLPMACAFLFACYLFLNRAVGSADSPLAMQTTAGIGGTFFMVAVIAVGNGMGAVDFEPSLPRSGLGWILVIALGTISGYGHLLVVKAFRLAPLSLLAPFHYFEIVSATALGYLVFGDFPTPSRWLGIGVIVGSGLFIIWREREKRKLD</sequence>
<feature type="transmembrane region" description="Helical" evidence="6">
    <location>
        <begin position="300"/>
        <end position="318"/>
    </location>
</feature>
<dbReference type="Pfam" id="PF00892">
    <property type="entry name" value="EamA"/>
    <property type="match status" value="2"/>
</dbReference>
<feature type="domain" description="EamA" evidence="7">
    <location>
        <begin position="179"/>
        <end position="317"/>
    </location>
</feature>
<dbReference type="PANTHER" id="PTHR22911">
    <property type="entry name" value="ACYL-MALONYL CONDENSING ENZYME-RELATED"/>
    <property type="match status" value="1"/>
</dbReference>
<protein>
    <submittedName>
        <fullName evidence="8">Permease</fullName>
    </submittedName>
</protein>